<comment type="function">
    <text evidence="2">Hydrolyzes RNA 2',3'-cyclic phosphodiester to an RNA 2'-phosphomonoester.</text>
</comment>
<dbReference type="PANTHER" id="PTHR35561:SF1">
    <property type="entry name" value="RNA 2',3'-CYCLIC PHOSPHODIESTERASE"/>
    <property type="match status" value="1"/>
</dbReference>
<keyword evidence="4" id="KW-0436">Ligase</keyword>
<name>A0A1E8FBN5_9ALTE</name>
<evidence type="ECO:0000259" key="3">
    <source>
        <dbReference type="Pfam" id="PF02834"/>
    </source>
</evidence>
<accession>A0A1E8FBN5</accession>
<dbReference type="Proteomes" id="UP000176037">
    <property type="component" value="Unassembled WGS sequence"/>
</dbReference>
<sequence length="199" mass="22515">MRYFIGLDLAPAEKLGLESWREKSLPELPRVKQPGNSKAPVRQARPVPVANFHITLCFLGSITARQLESISQCLDDIAVRPFSLELDSTGYWSGPKIFYAAPTIVPEPLQQLASATESAARRADIAVERRDYQPHVTLIRNVKEDFPPPLFLPAQQCQFNQFHLFESVSTKSGVTYPIRQSWKLRADNSVRERLLRGNL</sequence>
<dbReference type="RefSeq" id="WP_070177572.1">
    <property type="nucleotide sequence ID" value="NZ_BMJR01000002.1"/>
</dbReference>
<dbReference type="NCBIfam" id="TIGR02258">
    <property type="entry name" value="2_5_ligase"/>
    <property type="match status" value="1"/>
</dbReference>
<dbReference type="Pfam" id="PF02834">
    <property type="entry name" value="LigT_PEase"/>
    <property type="match status" value="1"/>
</dbReference>
<dbReference type="OrthoDB" id="7061261at2"/>
<organism evidence="4 5">
    <name type="scientific">Alteromonas lipolytica</name>
    <dbReference type="NCBI Taxonomy" id="1856405"/>
    <lineage>
        <taxon>Bacteria</taxon>
        <taxon>Pseudomonadati</taxon>
        <taxon>Pseudomonadota</taxon>
        <taxon>Gammaproteobacteria</taxon>
        <taxon>Alteromonadales</taxon>
        <taxon>Alteromonadaceae</taxon>
        <taxon>Alteromonas/Salinimonas group</taxon>
        <taxon>Alteromonas</taxon>
    </lineage>
</organism>
<keyword evidence="1 2" id="KW-0378">Hydrolase</keyword>
<dbReference type="InterPro" id="IPR014051">
    <property type="entry name" value="Phosphoesterase_HXTX"/>
</dbReference>
<evidence type="ECO:0000313" key="5">
    <source>
        <dbReference type="Proteomes" id="UP000176037"/>
    </source>
</evidence>
<feature type="short sequence motif" description="HXTX 2" evidence="2">
    <location>
        <begin position="135"/>
        <end position="138"/>
    </location>
</feature>
<feature type="domain" description="Phosphoesterase HXTX" evidence="3">
    <location>
        <begin position="42"/>
        <end position="95"/>
    </location>
</feature>
<dbReference type="InterPro" id="IPR004175">
    <property type="entry name" value="RNA_CPDase"/>
</dbReference>
<evidence type="ECO:0000313" key="4">
    <source>
        <dbReference type="EMBL" id="OFI33196.1"/>
    </source>
</evidence>
<dbReference type="HAMAP" id="MF_01940">
    <property type="entry name" value="RNA_CPDase"/>
    <property type="match status" value="1"/>
</dbReference>
<dbReference type="GO" id="GO:0008664">
    <property type="term" value="F:RNA 2',3'-cyclic 3'-phosphodiesterase activity"/>
    <property type="evidence" value="ECO:0007669"/>
    <property type="project" value="UniProtKB-EC"/>
</dbReference>
<dbReference type="InterPro" id="IPR009097">
    <property type="entry name" value="Cyclic_Pdiesterase"/>
</dbReference>
<dbReference type="AlphaFoldDB" id="A0A1E8FBN5"/>
<feature type="short sequence motif" description="HXTX 1" evidence="2">
    <location>
        <begin position="53"/>
        <end position="56"/>
    </location>
</feature>
<dbReference type="STRING" id="1856405.BFC17_02745"/>
<dbReference type="GO" id="GO:0004113">
    <property type="term" value="F:2',3'-cyclic-nucleotide 3'-phosphodiesterase activity"/>
    <property type="evidence" value="ECO:0007669"/>
    <property type="project" value="InterPro"/>
</dbReference>
<gene>
    <name evidence="4" type="ORF">BFC17_02745</name>
</gene>
<evidence type="ECO:0000256" key="2">
    <source>
        <dbReference type="HAMAP-Rule" id="MF_01940"/>
    </source>
</evidence>
<dbReference type="Gene3D" id="3.90.1140.10">
    <property type="entry name" value="Cyclic phosphodiesterase"/>
    <property type="match status" value="1"/>
</dbReference>
<keyword evidence="5" id="KW-1185">Reference proteome</keyword>
<dbReference type="PANTHER" id="PTHR35561">
    <property type="entry name" value="RNA 2',3'-CYCLIC PHOSPHODIESTERASE"/>
    <property type="match status" value="1"/>
</dbReference>
<reference evidence="4 5" key="1">
    <citation type="submission" date="2016-09" db="EMBL/GenBank/DDBJ databases">
        <title>Alteromonas lipolytica, a new species isolated from sea water.</title>
        <authorList>
            <person name="Wu Y.-H."/>
            <person name="Cheng H."/>
            <person name="Xu X.-W."/>
        </authorList>
    </citation>
    <scope>NUCLEOTIDE SEQUENCE [LARGE SCALE GENOMIC DNA]</scope>
    <source>
        <strain evidence="4 5">JW12</strain>
    </source>
</reference>
<evidence type="ECO:0000256" key="1">
    <source>
        <dbReference type="ARBA" id="ARBA00022801"/>
    </source>
</evidence>
<dbReference type="EC" id="3.1.4.58" evidence="2"/>
<dbReference type="GO" id="GO:0016874">
    <property type="term" value="F:ligase activity"/>
    <property type="evidence" value="ECO:0007669"/>
    <property type="project" value="UniProtKB-KW"/>
</dbReference>
<feature type="active site" description="Proton donor" evidence="2">
    <location>
        <position position="53"/>
    </location>
</feature>
<feature type="active site" description="Proton acceptor" evidence="2">
    <location>
        <position position="135"/>
    </location>
</feature>
<comment type="caution">
    <text evidence="4">The sequence shown here is derived from an EMBL/GenBank/DDBJ whole genome shotgun (WGS) entry which is preliminary data.</text>
</comment>
<dbReference type="SUPFAM" id="SSF55144">
    <property type="entry name" value="LigT-like"/>
    <property type="match status" value="1"/>
</dbReference>
<protein>
    <recommendedName>
        <fullName evidence="2">RNA 2',3'-cyclic phosphodiesterase</fullName>
        <shortName evidence="2">RNA 2',3'-CPDase</shortName>
        <ecNumber evidence="2">3.1.4.58</ecNumber>
    </recommendedName>
</protein>
<comment type="catalytic activity">
    <reaction evidence="2">
        <text>a 3'-end 2',3'-cyclophospho-ribonucleotide-RNA + H2O = a 3'-end 2'-phospho-ribonucleotide-RNA + H(+)</text>
        <dbReference type="Rhea" id="RHEA:11828"/>
        <dbReference type="Rhea" id="RHEA-COMP:10464"/>
        <dbReference type="Rhea" id="RHEA-COMP:17353"/>
        <dbReference type="ChEBI" id="CHEBI:15377"/>
        <dbReference type="ChEBI" id="CHEBI:15378"/>
        <dbReference type="ChEBI" id="CHEBI:83064"/>
        <dbReference type="ChEBI" id="CHEBI:173113"/>
        <dbReference type="EC" id="3.1.4.58"/>
    </reaction>
</comment>
<proteinExistence type="inferred from homology"/>
<comment type="similarity">
    <text evidence="2">Belongs to the 2H phosphoesterase superfamily. ThpR family.</text>
</comment>
<dbReference type="EMBL" id="MJIC01000015">
    <property type="protein sequence ID" value="OFI33196.1"/>
    <property type="molecule type" value="Genomic_DNA"/>
</dbReference>